<name>A0A9W9NVJ0_PENCI</name>
<protein>
    <submittedName>
        <fullName evidence="1">Uncharacterized protein</fullName>
    </submittedName>
</protein>
<dbReference type="OrthoDB" id="10436456at2759"/>
<evidence type="ECO:0000313" key="2">
    <source>
        <dbReference type="Proteomes" id="UP001147733"/>
    </source>
</evidence>
<dbReference type="EMBL" id="JAPQKT010000006">
    <property type="protein sequence ID" value="KAJ5226919.1"/>
    <property type="molecule type" value="Genomic_DNA"/>
</dbReference>
<evidence type="ECO:0000313" key="1">
    <source>
        <dbReference type="EMBL" id="KAJ5226919.1"/>
    </source>
</evidence>
<proteinExistence type="predicted"/>
<dbReference type="GeneID" id="81385010"/>
<organism evidence="1 2">
    <name type="scientific">Penicillium citrinum</name>
    <dbReference type="NCBI Taxonomy" id="5077"/>
    <lineage>
        <taxon>Eukaryota</taxon>
        <taxon>Fungi</taxon>
        <taxon>Dikarya</taxon>
        <taxon>Ascomycota</taxon>
        <taxon>Pezizomycotina</taxon>
        <taxon>Eurotiomycetes</taxon>
        <taxon>Eurotiomycetidae</taxon>
        <taxon>Eurotiales</taxon>
        <taxon>Aspergillaceae</taxon>
        <taxon>Penicillium</taxon>
    </lineage>
</organism>
<reference evidence="1" key="2">
    <citation type="journal article" date="2023" name="IMA Fungus">
        <title>Comparative genomic study of the Penicillium genus elucidates a diverse pangenome and 15 lateral gene transfer events.</title>
        <authorList>
            <person name="Petersen C."/>
            <person name="Sorensen T."/>
            <person name="Nielsen M.R."/>
            <person name="Sondergaard T.E."/>
            <person name="Sorensen J.L."/>
            <person name="Fitzpatrick D.A."/>
            <person name="Frisvad J.C."/>
            <person name="Nielsen K.L."/>
        </authorList>
    </citation>
    <scope>NUCLEOTIDE SEQUENCE</scope>
    <source>
        <strain evidence="1">IBT 23319</strain>
    </source>
</reference>
<reference evidence="1" key="1">
    <citation type="submission" date="2022-11" db="EMBL/GenBank/DDBJ databases">
        <authorList>
            <person name="Petersen C."/>
        </authorList>
    </citation>
    <scope>NUCLEOTIDE SEQUENCE</scope>
    <source>
        <strain evidence="1">IBT 23319</strain>
    </source>
</reference>
<dbReference type="AlphaFoldDB" id="A0A9W9NVJ0"/>
<keyword evidence="2" id="KW-1185">Reference proteome</keyword>
<sequence length="200" mass="22785">MDPTPFFSASYSDSYNDYGRITRFEEERQIMVDDLNAIIELINKPRVDLESIVTEIQDISQQINTRLLNKGLQQGHAGDNSVPVCFRGRCIGLSHQLKEYSVELTHSPNLAQPISYALQGIVYLIGTLTICECTDCDNYSIEMERSLIEYSRQVPYRTYFMPSSLEGVLRQIEVNFKVMSWTPSGCTCWCLRCSSRGIAL</sequence>
<gene>
    <name evidence="1" type="ORF">N7469_006925</name>
</gene>
<dbReference type="RefSeq" id="XP_056499284.1">
    <property type="nucleotide sequence ID" value="XM_056645843.1"/>
</dbReference>
<dbReference type="Proteomes" id="UP001147733">
    <property type="component" value="Unassembled WGS sequence"/>
</dbReference>
<comment type="caution">
    <text evidence="1">The sequence shown here is derived from an EMBL/GenBank/DDBJ whole genome shotgun (WGS) entry which is preliminary data.</text>
</comment>
<accession>A0A9W9NVJ0</accession>